<dbReference type="EMBL" id="FZON01000018">
    <property type="protein sequence ID" value="SNS51066.1"/>
    <property type="molecule type" value="Genomic_DNA"/>
</dbReference>
<dbReference type="AlphaFoldDB" id="A0A239F2C7"/>
<evidence type="ECO:0000259" key="1">
    <source>
        <dbReference type="Pfam" id="PF01323"/>
    </source>
</evidence>
<dbReference type="GO" id="GO:0016491">
    <property type="term" value="F:oxidoreductase activity"/>
    <property type="evidence" value="ECO:0007669"/>
    <property type="project" value="InterPro"/>
</dbReference>
<dbReference type="Pfam" id="PF01323">
    <property type="entry name" value="DSBA"/>
    <property type="match status" value="1"/>
</dbReference>
<feature type="domain" description="DSBA-like thioredoxin" evidence="1">
    <location>
        <begin position="9"/>
        <end position="90"/>
    </location>
</feature>
<organism evidence="2 3">
    <name type="scientific">Antarctobacter heliothermus</name>
    <dbReference type="NCBI Taxonomy" id="74033"/>
    <lineage>
        <taxon>Bacteria</taxon>
        <taxon>Pseudomonadati</taxon>
        <taxon>Pseudomonadota</taxon>
        <taxon>Alphaproteobacteria</taxon>
        <taxon>Rhodobacterales</taxon>
        <taxon>Roseobacteraceae</taxon>
        <taxon>Antarctobacter</taxon>
    </lineage>
</organism>
<reference evidence="2 3" key="1">
    <citation type="submission" date="2017-06" db="EMBL/GenBank/DDBJ databases">
        <authorList>
            <person name="Kim H.J."/>
            <person name="Triplett B.A."/>
        </authorList>
    </citation>
    <scope>NUCLEOTIDE SEQUENCE [LARGE SCALE GENOMIC DNA]</scope>
    <source>
        <strain evidence="2 3">DSM 11445</strain>
    </source>
</reference>
<dbReference type="Gene3D" id="3.40.30.10">
    <property type="entry name" value="Glutaredoxin"/>
    <property type="match status" value="1"/>
</dbReference>
<protein>
    <submittedName>
        <fullName evidence="2">DSBA-like thioredoxin domain-containing protein</fullName>
    </submittedName>
</protein>
<dbReference type="SUPFAM" id="SSF52833">
    <property type="entry name" value="Thioredoxin-like"/>
    <property type="match status" value="1"/>
</dbReference>
<dbReference type="RefSeq" id="WP_342744953.1">
    <property type="nucleotide sequence ID" value="NZ_FZON01000018.1"/>
</dbReference>
<dbReference type="InterPro" id="IPR001853">
    <property type="entry name" value="DSBA-like_thioredoxin_dom"/>
</dbReference>
<proteinExistence type="predicted"/>
<dbReference type="InterPro" id="IPR036249">
    <property type="entry name" value="Thioredoxin-like_sf"/>
</dbReference>
<name>A0A239F2C7_9RHOB</name>
<gene>
    <name evidence="2" type="ORF">SAMN04488078_101817</name>
</gene>
<evidence type="ECO:0000313" key="3">
    <source>
        <dbReference type="Proteomes" id="UP000198440"/>
    </source>
</evidence>
<accession>A0A239F2C7</accession>
<sequence>MKEGWGVAYTVDTYRRWFQDGQEAGSEPNLSDSLHAVGQDPAEVLVRARSEEIGQALDRQTATAQNIGVFGSPSFVVGREVFWGDDRLDDAAGWARRNG</sequence>
<evidence type="ECO:0000313" key="2">
    <source>
        <dbReference type="EMBL" id="SNS51066.1"/>
    </source>
</evidence>
<dbReference type="Proteomes" id="UP000198440">
    <property type="component" value="Unassembled WGS sequence"/>
</dbReference>